<dbReference type="EMBL" id="LAZR01007154">
    <property type="protein sequence ID" value="KKM87089.1"/>
    <property type="molecule type" value="Genomic_DNA"/>
</dbReference>
<name>A0A0F9KXR8_9ZZZZ</name>
<evidence type="ECO:0000313" key="1">
    <source>
        <dbReference type="EMBL" id="KKM87089.1"/>
    </source>
</evidence>
<dbReference type="InterPro" id="IPR011050">
    <property type="entry name" value="Pectin_lyase_fold/virulence"/>
</dbReference>
<dbReference type="SUPFAM" id="SSF51126">
    <property type="entry name" value="Pectin lyase-like"/>
    <property type="match status" value="1"/>
</dbReference>
<protein>
    <recommendedName>
        <fullName evidence="2">Right handed beta helix domain-containing protein</fullName>
    </recommendedName>
</protein>
<evidence type="ECO:0008006" key="2">
    <source>
        <dbReference type="Google" id="ProtNLM"/>
    </source>
</evidence>
<reference evidence="1" key="1">
    <citation type="journal article" date="2015" name="Nature">
        <title>Complex archaea that bridge the gap between prokaryotes and eukaryotes.</title>
        <authorList>
            <person name="Spang A."/>
            <person name="Saw J.H."/>
            <person name="Jorgensen S.L."/>
            <person name="Zaremba-Niedzwiedzka K."/>
            <person name="Martijn J."/>
            <person name="Lind A.E."/>
            <person name="van Eijk R."/>
            <person name="Schleper C."/>
            <person name="Guy L."/>
            <person name="Ettema T.J."/>
        </authorList>
    </citation>
    <scope>NUCLEOTIDE SEQUENCE</scope>
</reference>
<proteinExistence type="predicted"/>
<dbReference type="AlphaFoldDB" id="A0A0F9KXR8"/>
<accession>A0A0F9KXR8</accession>
<sequence length="503" mass="53390">MLYLKQSIEKQRILLGPFISSSDGITPKTGLDISRMDIQLNKHEKTTFTYKNKYPGALEIDIDDPSSYAGGYYYCELDSVDTNVLGRLIISVKIDGALIVWHEFMVVTTHAYNMHVAETEDYVQHVDDISGNDSNSGTSEGDAVLTVQQAVDNAATGDTIIIHPGSYSEEVTVNNKILCFKGTNRAGCRIQAVGAGETALKFTGSSDGSTIENLYLLGDESGLDVSSIDDIVVRNCRIWALGTGSAEDALLAVSSLRLLVEDSYLRSEFDVIQNSGGSCIVRGSRLQASGGTNAAINCILTGNTSDPEQVSLIEDCTLFAEQDNTGVNGATGLKLQGPTSVVNCTIHCSCGSLASGNAVGINLNDAEAMVSVSGCSIYTKVTHSSSRAIDIQSNASSRVSVSGTLYDDSKLAISGTLLTLPKSTMIYGTVDDAQAPTTTTFEADDITEATANHYNGRIVIFTSGALLGQATDITDYELNGANGKFTVTELTEAPLDDDTFVIV</sequence>
<comment type="caution">
    <text evidence="1">The sequence shown here is derived from an EMBL/GenBank/DDBJ whole genome shotgun (WGS) entry which is preliminary data.</text>
</comment>
<dbReference type="InterPro" id="IPR012334">
    <property type="entry name" value="Pectin_lyas_fold"/>
</dbReference>
<gene>
    <name evidence="1" type="ORF">LCGC14_1272460</name>
</gene>
<organism evidence="1">
    <name type="scientific">marine sediment metagenome</name>
    <dbReference type="NCBI Taxonomy" id="412755"/>
    <lineage>
        <taxon>unclassified sequences</taxon>
        <taxon>metagenomes</taxon>
        <taxon>ecological metagenomes</taxon>
    </lineage>
</organism>
<dbReference type="Gene3D" id="2.160.20.10">
    <property type="entry name" value="Single-stranded right-handed beta-helix, Pectin lyase-like"/>
    <property type="match status" value="1"/>
</dbReference>